<protein>
    <submittedName>
        <fullName evidence="3">PaaI family thioesterase</fullName>
    </submittedName>
</protein>
<organism evidence="3 4">
    <name type="scientific">Shewanella corallii</name>
    <dbReference type="NCBI Taxonomy" id="560080"/>
    <lineage>
        <taxon>Bacteria</taxon>
        <taxon>Pseudomonadati</taxon>
        <taxon>Pseudomonadota</taxon>
        <taxon>Gammaproteobacteria</taxon>
        <taxon>Alteromonadales</taxon>
        <taxon>Shewanellaceae</taxon>
        <taxon>Shewanella</taxon>
    </lineage>
</organism>
<dbReference type="InterPro" id="IPR006683">
    <property type="entry name" value="Thioestr_dom"/>
</dbReference>
<proteinExistence type="predicted"/>
<evidence type="ECO:0000259" key="2">
    <source>
        <dbReference type="Pfam" id="PF03061"/>
    </source>
</evidence>
<gene>
    <name evidence="3" type="ORF">L2725_12035</name>
</gene>
<dbReference type="Pfam" id="PF03061">
    <property type="entry name" value="4HBT"/>
    <property type="match status" value="1"/>
</dbReference>
<evidence type="ECO:0000313" key="4">
    <source>
        <dbReference type="Proteomes" id="UP001202831"/>
    </source>
</evidence>
<evidence type="ECO:0000256" key="1">
    <source>
        <dbReference type="SAM" id="Phobius"/>
    </source>
</evidence>
<name>A0ABT0N8N5_9GAMM</name>
<feature type="transmembrane region" description="Helical" evidence="1">
    <location>
        <begin position="58"/>
        <end position="81"/>
    </location>
</feature>
<sequence length="137" mass="14752">MADKQALEQFFREEFPQANFSIEAVGNRHAQIRKQIGFEHLRPGGTVSGPLLMEVADAALYVAILGEIGLVAMAVTTNLNINFLSKPAADRDILANCSLLKVGKTQIVGEVTIYSEGKTEPVAHAVATYAIPLSEGR</sequence>
<feature type="domain" description="Thioesterase" evidence="2">
    <location>
        <begin position="44"/>
        <end position="120"/>
    </location>
</feature>
<keyword evidence="4" id="KW-1185">Reference proteome</keyword>
<dbReference type="Gene3D" id="3.10.129.10">
    <property type="entry name" value="Hotdog Thioesterase"/>
    <property type="match status" value="1"/>
</dbReference>
<keyword evidence="1" id="KW-0812">Transmembrane</keyword>
<dbReference type="Proteomes" id="UP001202831">
    <property type="component" value="Unassembled WGS sequence"/>
</dbReference>
<evidence type="ECO:0000313" key="3">
    <source>
        <dbReference type="EMBL" id="MCL2914495.1"/>
    </source>
</evidence>
<dbReference type="EMBL" id="JAKIKT010000004">
    <property type="protein sequence ID" value="MCL2914495.1"/>
    <property type="molecule type" value="Genomic_DNA"/>
</dbReference>
<comment type="caution">
    <text evidence="3">The sequence shown here is derived from an EMBL/GenBank/DDBJ whole genome shotgun (WGS) entry which is preliminary data.</text>
</comment>
<dbReference type="SUPFAM" id="SSF54637">
    <property type="entry name" value="Thioesterase/thiol ester dehydrase-isomerase"/>
    <property type="match status" value="1"/>
</dbReference>
<dbReference type="InterPro" id="IPR029069">
    <property type="entry name" value="HotDog_dom_sf"/>
</dbReference>
<keyword evidence="1" id="KW-1133">Transmembrane helix</keyword>
<dbReference type="CDD" id="cd03443">
    <property type="entry name" value="PaaI_thioesterase"/>
    <property type="match status" value="1"/>
</dbReference>
<reference evidence="3 4" key="1">
    <citation type="submission" date="2022-01" db="EMBL/GenBank/DDBJ databases">
        <title>Whole genome-based taxonomy of the Shewanellaceae.</title>
        <authorList>
            <person name="Martin-Rodriguez A.J."/>
        </authorList>
    </citation>
    <scope>NUCLEOTIDE SEQUENCE [LARGE SCALE GENOMIC DNA]</scope>
    <source>
        <strain evidence="3 4">DSM 21332</strain>
    </source>
</reference>
<accession>A0ABT0N8N5</accession>
<dbReference type="RefSeq" id="WP_249249175.1">
    <property type="nucleotide sequence ID" value="NZ_JAKIKT010000004.1"/>
</dbReference>
<keyword evidence="1" id="KW-0472">Membrane</keyword>